<dbReference type="AlphaFoldDB" id="A0AA88Y3E1"/>
<dbReference type="Proteomes" id="UP001186944">
    <property type="component" value="Unassembled WGS sequence"/>
</dbReference>
<sequence>SCGTTLPVCSCKIGSESVDLSSNSNTNVALVGAVGALSSLSLIGSGIGVYFLAKKLCCKQRFLNRSSSTLSKESLLMRNKRVSPPPGYEDNQNSTNIYRAGLADDINHHVAPRWGKQTRRFDDG</sequence>
<evidence type="ECO:0000256" key="1">
    <source>
        <dbReference type="SAM" id="MobiDB-lite"/>
    </source>
</evidence>
<dbReference type="EMBL" id="VSWD01000009">
    <property type="protein sequence ID" value="KAK3093230.1"/>
    <property type="molecule type" value="Genomic_DNA"/>
</dbReference>
<evidence type="ECO:0000313" key="3">
    <source>
        <dbReference type="EMBL" id="KAK3093230.1"/>
    </source>
</evidence>
<name>A0AA88Y3E1_PINIB</name>
<feature type="region of interest" description="Disordered" evidence="1">
    <location>
        <begin position="75"/>
        <end position="94"/>
    </location>
</feature>
<evidence type="ECO:0000256" key="2">
    <source>
        <dbReference type="SAM" id="Phobius"/>
    </source>
</evidence>
<keyword evidence="2" id="KW-1133">Transmembrane helix</keyword>
<feature type="transmembrane region" description="Helical" evidence="2">
    <location>
        <begin position="28"/>
        <end position="53"/>
    </location>
</feature>
<organism evidence="3 4">
    <name type="scientific">Pinctada imbricata</name>
    <name type="common">Atlantic pearl-oyster</name>
    <name type="synonym">Pinctada martensii</name>
    <dbReference type="NCBI Taxonomy" id="66713"/>
    <lineage>
        <taxon>Eukaryota</taxon>
        <taxon>Metazoa</taxon>
        <taxon>Spiralia</taxon>
        <taxon>Lophotrochozoa</taxon>
        <taxon>Mollusca</taxon>
        <taxon>Bivalvia</taxon>
        <taxon>Autobranchia</taxon>
        <taxon>Pteriomorphia</taxon>
        <taxon>Pterioida</taxon>
        <taxon>Pterioidea</taxon>
        <taxon>Pteriidae</taxon>
        <taxon>Pinctada</taxon>
    </lineage>
</organism>
<protein>
    <submittedName>
        <fullName evidence="3">Uncharacterized protein</fullName>
    </submittedName>
</protein>
<feature type="non-terminal residue" evidence="3">
    <location>
        <position position="1"/>
    </location>
</feature>
<gene>
    <name evidence="3" type="ORF">FSP39_013006</name>
</gene>
<keyword evidence="2" id="KW-0472">Membrane</keyword>
<keyword evidence="4" id="KW-1185">Reference proteome</keyword>
<accession>A0AA88Y3E1</accession>
<keyword evidence="2" id="KW-0812">Transmembrane</keyword>
<comment type="caution">
    <text evidence="3">The sequence shown here is derived from an EMBL/GenBank/DDBJ whole genome shotgun (WGS) entry which is preliminary data.</text>
</comment>
<evidence type="ECO:0000313" key="4">
    <source>
        <dbReference type="Proteomes" id="UP001186944"/>
    </source>
</evidence>
<reference evidence="3" key="1">
    <citation type="submission" date="2019-08" db="EMBL/GenBank/DDBJ databases">
        <title>The improved chromosome-level genome for the pearl oyster Pinctada fucata martensii using PacBio sequencing and Hi-C.</title>
        <authorList>
            <person name="Zheng Z."/>
        </authorList>
    </citation>
    <scope>NUCLEOTIDE SEQUENCE</scope>
    <source>
        <strain evidence="3">ZZ-2019</strain>
        <tissue evidence="3">Adductor muscle</tissue>
    </source>
</reference>
<proteinExistence type="predicted"/>